<dbReference type="Pfam" id="PF01363">
    <property type="entry name" value="FYVE"/>
    <property type="match status" value="1"/>
</dbReference>
<reference evidence="8" key="1">
    <citation type="submission" date="2022-07" db="EMBL/GenBank/DDBJ databases">
        <title>Phylogenomic reconstructions and comparative analyses of Kickxellomycotina fungi.</title>
        <authorList>
            <person name="Reynolds N.K."/>
            <person name="Stajich J.E."/>
            <person name="Barry K."/>
            <person name="Grigoriev I.V."/>
            <person name="Crous P."/>
            <person name="Smith M.E."/>
        </authorList>
    </citation>
    <scope>NUCLEOTIDE SEQUENCE</scope>
    <source>
        <strain evidence="8">BCRC 34381</strain>
    </source>
</reference>
<dbReference type="GO" id="GO:0005737">
    <property type="term" value="C:cytoplasm"/>
    <property type="evidence" value="ECO:0007669"/>
    <property type="project" value="TreeGrafter"/>
</dbReference>
<feature type="region of interest" description="Disordered" evidence="5">
    <location>
        <begin position="229"/>
        <end position="358"/>
    </location>
</feature>
<feature type="compositionally biased region" description="Polar residues" evidence="5">
    <location>
        <begin position="277"/>
        <end position="296"/>
    </location>
</feature>
<dbReference type="Gene3D" id="3.30.40.10">
    <property type="entry name" value="Zinc/RING finger domain, C3HC4 (zinc finger)"/>
    <property type="match status" value="2"/>
</dbReference>
<name>A0A9W8CVT8_9FUNG</name>
<evidence type="ECO:0000256" key="5">
    <source>
        <dbReference type="SAM" id="MobiDB-lite"/>
    </source>
</evidence>
<dbReference type="CDD" id="cd16500">
    <property type="entry name" value="RING-HC_CARP"/>
    <property type="match status" value="1"/>
</dbReference>
<comment type="caution">
    <text evidence="8">The sequence shown here is derived from an EMBL/GenBank/DDBJ whole genome shotgun (WGS) entry which is preliminary data.</text>
</comment>
<evidence type="ECO:0000256" key="4">
    <source>
        <dbReference type="PROSITE-ProRule" id="PRU00175"/>
    </source>
</evidence>
<evidence type="ECO:0000313" key="9">
    <source>
        <dbReference type="Proteomes" id="UP001143981"/>
    </source>
</evidence>
<dbReference type="Pfam" id="PF13920">
    <property type="entry name" value="zf-C3HC4_3"/>
    <property type="match status" value="1"/>
</dbReference>
<feature type="domain" description="RING-type" evidence="6">
    <location>
        <begin position="422"/>
        <end position="462"/>
    </location>
</feature>
<dbReference type="GO" id="GO:0008270">
    <property type="term" value="F:zinc ion binding"/>
    <property type="evidence" value="ECO:0007669"/>
    <property type="project" value="UniProtKB-KW"/>
</dbReference>
<dbReference type="InterPro" id="IPR000306">
    <property type="entry name" value="Znf_FYVE"/>
</dbReference>
<evidence type="ECO:0000256" key="3">
    <source>
        <dbReference type="ARBA" id="ARBA00022833"/>
    </source>
</evidence>
<feature type="compositionally biased region" description="Low complexity" evidence="5">
    <location>
        <begin position="318"/>
        <end position="334"/>
    </location>
</feature>
<keyword evidence="9" id="KW-1185">Reference proteome</keyword>
<dbReference type="AlphaFoldDB" id="A0A9W8CVT8"/>
<keyword evidence="3" id="KW-0862">Zinc</keyword>
<evidence type="ECO:0000259" key="6">
    <source>
        <dbReference type="PROSITE" id="PS50089"/>
    </source>
</evidence>
<dbReference type="OrthoDB" id="3045089at2759"/>
<dbReference type="PROSITE" id="PS50178">
    <property type="entry name" value="ZF_FYVE"/>
    <property type="match status" value="1"/>
</dbReference>
<dbReference type="CDD" id="cd00065">
    <property type="entry name" value="FYVE_like_SF"/>
    <property type="match status" value="1"/>
</dbReference>
<dbReference type="SUPFAM" id="SSF57850">
    <property type="entry name" value="RING/U-box"/>
    <property type="match status" value="1"/>
</dbReference>
<keyword evidence="1" id="KW-0479">Metal-binding</keyword>
<dbReference type="GO" id="GO:0005886">
    <property type="term" value="C:plasma membrane"/>
    <property type="evidence" value="ECO:0007669"/>
    <property type="project" value="TreeGrafter"/>
</dbReference>
<dbReference type="InterPro" id="IPR017455">
    <property type="entry name" value="Znf_FYVE-rel"/>
</dbReference>
<feature type="domain" description="FYVE-type" evidence="7">
    <location>
        <begin position="46"/>
        <end position="106"/>
    </location>
</feature>
<evidence type="ECO:0000259" key="7">
    <source>
        <dbReference type="PROSITE" id="PS50178"/>
    </source>
</evidence>
<dbReference type="InterPro" id="IPR051728">
    <property type="entry name" value="RING-FYVE_E3_ubiquitin-ligase"/>
</dbReference>
<dbReference type="EMBL" id="JANBOI010000488">
    <property type="protein sequence ID" value="KAJ1730202.1"/>
    <property type="molecule type" value="Genomic_DNA"/>
</dbReference>
<proteinExistence type="predicted"/>
<dbReference type="GO" id="GO:1902042">
    <property type="term" value="P:negative regulation of extrinsic apoptotic signaling pathway via death domain receptors"/>
    <property type="evidence" value="ECO:0007669"/>
    <property type="project" value="TreeGrafter"/>
</dbReference>
<accession>A0A9W8CVT8</accession>
<feature type="region of interest" description="Disordered" evidence="5">
    <location>
        <begin position="158"/>
        <end position="209"/>
    </location>
</feature>
<gene>
    <name evidence="8" type="ORF">LPJ61_003139</name>
</gene>
<dbReference type="InterPro" id="IPR055111">
    <property type="entry name" value="RNF34_RFFL_HeH"/>
</dbReference>
<dbReference type="GO" id="GO:0061630">
    <property type="term" value="F:ubiquitin protein ligase activity"/>
    <property type="evidence" value="ECO:0007669"/>
    <property type="project" value="TreeGrafter"/>
</dbReference>
<dbReference type="InterPro" id="IPR011011">
    <property type="entry name" value="Znf_FYVE_PHD"/>
</dbReference>
<dbReference type="SMART" id="SM00064">
    <property type="entry name" value="FYVE"/>
    <property type="match status" value="1"/>
</dbReference>
<evidence type="ECO:0000313" key="8">
    <source>
        <dbReference type="EMBL" id="KAJ1730202.1"/>
    </source>
</evidence>
<keyword evidence="2 4" id="KW-0863">Zinc-finger</keyword>
<organism evidence="8 9">
    <name type="scientific">Coemansia biformis</name>
    <dbReference type="NCBI Taxonomy" id="1286918"/>
    <lineage>
        <taxon>Eukaryota</taxon>
        <taxon>Fungi</taxon>
        <taxon>Fungi incertae sedis</taxon>
        <taxon>Zoopagomycota</taxon>
        <taxon>Kickxellomycotina</taxon>
        <taxon>Kickxellomycetes</taxon>
        <taxon>Kickxellales</taxon>
        <taxon>Kickxellaceae</taxon>
        <taxon>Coemansia</taxon>
    </lineage>
</organism>
<dbReference type="PANTHER" id="PTHR14879">
    <property type="entry name" value="CASPASE REGULATOR, RING FINGER DOMAIN-CONTAINING"/>
    <property type="match status" value="1"/>
</dbReference>
<sequence>MSFDALPFPATTAELPETVARALRTLAGPLRDRSNTQYVPAPPLERGRYSACPTCGNTFGLFRRKHNCANCGLVVCADCLNSRWYLPKYGIKTPVPCCALCNRNLGMSILSSDELERCSIRELRGYLTVYGLYSPSAMIEKSDLIAAVYANSPMPQENEQHYRGCLPRPSQAAEPALAEQQQTRPRPQAQDAHGSAGGGGGGANSGSDMWDAMFAEIGSGIERGLEGIGQHLGSGASQHLRSNIGRGFHMPGNGSDASPPPSQRPQNTHDASRDAPSYSSHGQPQPQTYSHSQPRSRAQFRPQHPRPRSMQGDRSQGANASAAATAQASETTPSGATDPGPASTDSPDIKALVRDGTNPGTLSIKALKAVLAANYVDFSNLVEKHELVQRVQRLVDNTRLEMAGADTPRNDDEARQFEDNTCKICWDSTTNCVFLNCGHMCTCLECGNKILASARRECPICREYIAKVVHVFRA</sequence>
<dbReference type="Pfam" id="PF22968">
    <property type="entry name" value="RNF34L-like_3rd"/>
    <property type="match status" value="1"/>
</dbReference>
<protein>
    <recommendedName>
        <fullName evidence="10">RING-type domain-containing protein</fullName>
    </recommendedName>
</protein>
<feature type="compositionally biased region" description="Low complexity" evidence="5">
    <location>
        <begin position="171"/>
        <end position="182"/>
    </location>
</feature>
<dbReference type="GO" id="GO:0043161">
    <property type="term" value="P:proteasome-mediated ubiquitin-dependent protein catabolic process"/>
    <property type="evidence" value="ECO:0007669"/>
    <property type="project" value="TreeGrafter"/>
</dbReference>
<dbReference type="GO" id="GO:0070936">
    <property type="term" value="P:protein K48-linked ubiquitination"/>
    <property type="evidence" value="ECO:0007669"/>
    <property type="project" value="TreeGrafter"/>
</dbReference>
<feature type="compositionally biased region" description="Gly residues" evidence="5">
    <location>
        <begin position="195"/>
        <end position="204"/>
    </location>
</feature>
<dbReference type="PROSITE" id="PS50089">
    <property type="entry name" value="ZF_RING_2"/>
    <property type="match status" value="1"/>
</dbReference>
<dbReference type="PANTHER" id="PTHR14879:SF15">
    <property type="entry name" value="E3 UBIQUITIN-PROTEIN LIGASE RIFIFYLIN-LIKE PROTEIN"/>
    <property type="match status" value="1"/>
</dbReference>
<evidence type="ECO:0000256" key="2">
    <source>
        <dbReference type="ARBA" id="ARBA00022771"/>
    </source>
</evidence>
<dbReference type="Proteomes" id="UP001143981">
    <property type="component" value="Unassembled WGS sequence"/>
</dbReference>
<evidence type="ECO:0008006" key="10">
    <source>
        <dbReference type="Google" id="ProtNLM"/>
    </source>
</evidence>
<evidence type="ECO:0000256" key="1">
    <source>
        <dbReference type="ARBA" id="ARBA00022723"/>
    </source>
</evidence>
<dbReference type="InterPro" id="IPR013083">
    <property type="entry name" value="Znf_RING/FYVE/PHD"/>
</dbReference>
<dbReference type="InterPro" id="IPR001841">
    <property type="entry name" value="Znf_RING"/>
</dbReference>
<dbReference type="SUPFAM" id="SSF57903">
    <property type="entry name" value="FYVE/PHD zinc finger"/>
    <property type="match status" value="1"/>
</dbReference>